<evidence type="ECO:0000313" key="14">
    <source>
        <dbReference type="EMBL" id="ECW5425441.1"/>
    </source>
</evidence>
<dbReference type="Pfam" id="PF13752">
    <property type="entry name" value="DUF4165"/>
    <property type="match status" value="1"/>
</dbReference>
<evidence type="ECO:0000313" key="9">
    <source>
        <dbReference type="EMBL" id="ARJ58583.1"/>
    </source>
</evidence>
<evidence type="ECO:0000313" key="27">
    <source>
        <dbReference type="EMBL" id="HAE5430201.1"/>
    </source>
</evidence>
<dbReference type="Pfam" id="PF13750">
    <property type="entry name" value="Big_3_3"/>
    <property type="match status" value="1"/>
</dbReference>
<evidence type="ECO:0000313" key="28">
    <source>
        <dbReference type="EMBL" id="HAE6120420.1"/>
    </source>
</evidence>
<evidence type="ECO:0000259" key="2">
    <source>
        <dbReference type="Pfam" id="PF12245"/>
    </source>
</evidence>
<dbReference type="EMBL" id="AALLDS010000027">
    <property type="protein sequence ID" value="EDA7614707.1"/>
    <property type="molecule type" value="Genomic_DNA"/>
</dbReference>
<organism evidence="24">
    <name type="scientific">Salmonella typhimurium</name>
    <dbReference type="NCBI Taxonomy" id="90371"/>
    <lineage>
        <taxon>Bacteria</taxon>
        <taxon>Pseudomonadati</taxon>
        <taxon>Pseudomonadota</taxon>
        <taxon>Gammaproteobacteria</taxon>
        <taxon>Enterobacterales</taxon>
        <taxon>Enterobacteriaceae</taxon>
        <taxon>Salmonella</taxon>
    </lineage>
</organism>
<reference evidence="31" key="8">
    <citation type="submission" date="2019-03" db="EMBL/GenBank/DDBJ databases">
        <title>Emergency of fosA3-Carrying Epidemic Plasmids among Salmonella spp. of Food Animal Origin.</title>
        <authorList>
            <person name="Fang L.-X."/>
            <person name="Deng G.-H."/>
            <person name="Liao X.-P."/>
        </authorList>
    </citation>
    <scope>NUCLEOTIDE SEQUENCE</scope>
    <source>
        <strain evidence="31">GDP25-25</strain>
        <strain evidence="32">GDP37-4</strain>
        <strain evidence="33">JXP9</strain>
        <plasmid evidence="31">pGDP25-25</plasmid>
        <plasmid evidence="32">pGDP37-4</plasmid>
        <plasmid evidence="33">pJXP9</plasmid>
    </source>
</reference>
<evidence type="ECO:0000313" key="12">
    <source>
        <dbReference type="EMBL" id="ECF1546528.1"/>
    </source>
</evidence>
<feature type="signal peptide" evidence="1">
    <location>
        <begin position="1"/>
        <end position="21"/>
    </location>
</feature>
<evidence type="ECO:0000313" key="8">
    <source>
        <dbReference type="EMBL" id="APZ80255.1"/>
    </source>
</evidence>
<dbReference type="EMBL" id="MK673548">
    <property type="protein sequence ID" value="QEQ66780.1"/>
    <property type="molecule type" value="Genomic_DNA"/>
</dbReference>
<evidence type="ECO:0000256" key="1">
    <source>
        <dbReference type="SAM" id="SignalP"/>
    </source>
</evidence>
<evidence type="ECO:0000313" key="6">
    <source>
        <dbReference type="EMBL" id="ALI92813.1"/>
    </source>
</evidence>
<reference evidence="6" key="2">
    <citation type="submission" date="2015-07" db="EMBL/GenBank/DDBJ databases">
        <title>Inchi2 plasmids mediate dissemination of oqxab in Salmonella typhimurium.</title>
        <authorList>
            <person name="Wong M.H."/>
            <person name="Chen S."/>
        </authorList>
    </citation>
    <scope>NUCLEOTIDE SEQUENCE</scope>
    <source>
        <strain evidence="6">ST06-53</strain>
        <plasmid evidence="6">pHK0653</plasmid>
    </source>
</reference>
<evidence type="ECO:0000313" key="31">
    <source>
        <dbReference type="EMBL" id="QEQ66542.1"/>
    </source>
</evidence>
<dbReference type="EMBL" id="MK673547">
    <property type="protein sequence ID" value="QEQ66542.1"/>
    <property type="molecule type" value="Genomic_DNA"/>
</dbReference>
<geneLocation type="plasmid" evidence="31">
    <name>pGDP25-25</name>
</geneLocation>
<geneLocation type="plasmid" evidence="32">
    <name>pGDP37-4</name>
</geneLocation>
<dbReference type="EMBL" id="DAAUBD010000062">
    <property type="protein sequence ID" value="HAF0962033.1"/>
    <property type="molecule type" value="Genomic_DNA"/>
</dbReference>
<geneLocation type="plasmid" evidence="9">
    <name>pSC523</name>
</geneLocation>
<dbReference type="EMBL" id="DAANFB010000058">
    <property type="protein sequence ID" value="HAC9592279.1"/>
    <property type="molecule type" value="Genomic_DNA"/>
</dbReference>
<keyword evidence="5" id="KW-0614">Plasmid</keyword>
<reference evidence="24" key="10">
    <citation type="submission" date="2019-08" db="EMBL/GenBank/DDBJ databases">
        <authorList>
            <consortium name="NCBI Pathogen Detection Project"/>
        </authorList>
    </citation>
    <scope>NUCLEOTIDE SEQUENCE</scope>
    <source>
        <strain evidence="22">L02319-16</strain>
        <strain evidence="21">R32</strain>
        <strain evidence="23">S02416-16</strain>
        <strain evidence="17">Salmonella enterica</strain>
        <strain evidence="24">SSI_AA379</strain>
        <strain evidence="25">SSI_AA721</strain>
    </source>
</reference>
<dbReference type="InterPro" id="IPR025429">
    <property type="entry name" value="DUF4165"/>
</dbReference>
<evidence type="ECO:0000313" key="26">
    <source>
        <dbReference type="EMBL" id="HAE2237316.1"/>
    </source>
</evidence>
<feature type="domain" description="DUF4165" evidence="4">
    <location>
        <begin position="21"/>
        <end position="138"/>
    </location>
</feature>
<feature type="domain" description="Ig-like" evidence="2">
    <location>
        <begin position="139"/>
        <end position="259"/>
    </location>
</feature>
<name>A0A077W4P3_SALTM</name>
<dbReference type="EMBL" id="AAIKGB010000050">
    <property type="protein sequence ID" value="ECF1546528.1"/>
    <property type="molecule type" value="Genomic_DNA"/>
</dbReference>
<keyword evidence="1" id="KW-0732">Signal</keyword>
<evidence type="ECO:0000313" key="21">
    <source>
        <dbReference type="EMBL" id="HAC6160716.1"/>
    </source>
</evidence>
<evidence type="ECO:0000313" key="29">
    <source>
        <dbReference type="EMBL" id="HAE6332795.1"/>
    </source>
</evidence>
<evidence type="ECO:0000313" key="5">
    <source>
        <dbReference type="EMBL" id="AKG90048.1"/>
    </source>
</evidence>
<evidence type="ECO:0000313" key="7">
    <source>
        <dbReference type="EMBL" id="APU90385.1"/>
    </source>
</evidence>
<dbReference type="PATRIC" id="fig|90371.1190.peg.4269"/>
<geneLocation type="plasmid" evidence="6">
    <name>pHK0653</name>
</geneLocation>
<dbReference type="EMBL" id="AALLBL010000041">
    <property type="protein sequence ID" value="EDA7344227.1"/>
    <property type="molecule type" value="Genomic_DNA"/>
</dbReference>
<reference evidence="10" key="5">
    <citation type="submission" date="2017-10" db="EMBL/GenBank/DDBJ databases">
        <title>Salmonella enterica Serovar Typhimurium strain JZ26 plasmid pJZ26, complete sequence.</title>
        <authorList>
            <person name="Li Y."/>
        </authorList>
    </citation>
    <scope>NUCLEOTIDE SEQUENCE</scope>
    <source>
        <strain evidence="10">JZ26</strain>
        <plasmid evidence="10">pJZ26</plasmid>
    </source>
</reference>
<dbReference type="EMBL" id="KM877269">
    <property type="protein sequence ID" value="AKG90048.1"/>
    <property type="molecule type" value="Genomic_DNA"/>
</dbReference>
<evidence type="ECO:0000313" key="32">
    <source>
        <dbReference type="EMBL" id="QEQ66780.1"/>
    </source>
</evidence>
<evidence type="ECO:0000313" key="30">
    <source>
        <dbReference type="EMBL" id="HAF0962033.1"/>
    </source>
</evidence>
<dbReference type="AlphaFoldDB" id="A0A077W4P3"/>
<evidence type="ECO:0000313" key="19">
    <source>
        <dbReference type="EMBL" id="HAB5226479.1"/>
    </source>
</evidence>
<gene>
    <name evidence="15" type="ORF">A3U32_16530</name>
    <name evidence="16" type="ORF">A3V89_18260</name>
    <name evidence="14" type="ORF">ADQ28_13825</name>
    <name evidence="12" type="ORF">E0935_25260</name>
    <name evidence="11" type="ORF">ELS01_22800</name>
    <name evidence="13" type="ORF">FE758_21885</name>
    <name evidence="21" type="ORF">G0A76_20670</name>
    <name evidence="22" type="ORF">G0J81_22145</name>
    <name evidence="23" type="ORF">G0K37_25620</name>
    <name evidence="24" type="ORF">G0N98_22470</name>
    <name evidence="26" type="ORF">G3231_004252</name>
    <name evidence="28" type="ORF">G4J41_004582</name>
    <name evidence="29" type="ORF">G4J45_003946</name>
    <name evidence="27" type="ORF">G4K03_003617</name>
    <name evidence="30" type="ORF">G9C24_004160</name>
    <name evidence="19" type="ORF">GB120_20045</name>
    <name evidence="20" type="ORF">GB120_25510</name>
    <name evidence="18" type="ORF">GBS58_21375</name>
    <name evidence="17" type="ORF">GJE27_22085</name>
    <name evidence="25" type="ORF">GTH68_17890</name>
</gene>
<evidence type="ECO:0000313" key="16">
    <source>
        <dbReference type="EMBL" id="EDA7614707.1"/>
    </source>
</evidence>
<dbReference type="EMBL" id="DAAGLI010000024">
    <property type="protein sequence ID" value="HAB3532473.1"/>
    <property type="molecule type" value="Genomic_DNA"/>
</dbReference>
<dbReference type="EMBL" id="DAANNU010000043">
    <property type="protein sequence ID" value="HAD0664819.1"/>
    <property type="molecule type" value="Genomic_DNA"/>
</dbReference>
<dbReference type="EMBL" id="KX856066">
    <property type="protein sequence ID" value="APZ80255.1"/>
    <property type="molecule type" value="Genomic_DNA"/>
</dbReference>
<dbReference type="EMBL" id="MG372114">
    <property type="protein sequence ID" value="AXJ98887.1"/>
    <property type="molecule type" value="Genomic_DNA"/>
</dbReference>
<dbReference type="EMBL" id="KT334335">
    <property type="protein sequence ID" value="ALI92813.1"/>
    <property type="molecule type" value="Genomic_DNA"/>
</dbReference>
<dbReference type="EMBL" id="AAKWTQ010000010">
    <property type="protein sequence ID" value="ECW5425441.1"/>
    <property type="molecule type" value="Genomic_DNA"/>
</dbReference>
<evidence type="ECO:0000313" key="25">
    <source>
        <dbReference type="EMBL" id="HAD1716689.1"/>
    </source>
</evidence>
<dbReference type="EMBL" id="MK673549">
    <property type="protein sequence ID" value="QEQ67023.1"/>
    <property type="molecule type" value="Genomic_DNA"/>
</dbReference>
<geneLocation type="plasmid" evidence="7">
    <name>pASSD2-MCR1</name>
</geneLocation>
<dbReference type="RefSeq" id="WP_000681217.1">
    <property type="nucleotide sequence ID" value="NC_024983.1"/>
</dbReference>
<dbReference type="EMBL" id="KX721511">
    <property type="protein sequence ID" value="ARJ58583.1"/>
    <property type="molecule type" value="Genomic_DNA"/>
</dbReference>
<evidence type="ECO:0000259" key="4">
    <source>
        <dbReference type="Pfam" id="PF13752"/>
    </source>
</evidence>
<feature type="chain" id="PRO_5014217063" evidence="1">
    <location>
        <begin position="22"/>
        <end position="806"/>
    </location>
</feature>
<geneLocation type="plasmid" evidence="8">
    <name>pHSHLJ1-MCR1</name>
</geneLocation>
<geneLocation type="plasmid" evidence="10">
    <name>pJZ26</name>
</geneLocation>
<dbReference type="EMBL" id="DAANCL010000029">
    <property type="protein sequence ID" value="HAC9263169.1"/>
    <property type="molecule type" value="Genomic_DNA"/>
</dbReference>
<evidence type="ECO:0000313" key="22">
    <source>
        <dbReference type="EMBL" id="HAC9263169.1"/>
    </source>
</evidence>
<dbReference type="GeneID" id="91975313"/>
<evidence type="ECO:0000313" key="11">
    <source>
        <dbReference type="EMBL" id="ECA5343210.1"/>
    </source>
</evidence>
<dbReference type="EMBL" id="DAASOD010000042">
    <property type="protein sequence ID" value="HAE6332795.1"/>
    <property type="molecule type" value="Genomic_DNA"/>
</dbReference>
<sequence>MKHLAFITAVAGLGMSVQAPAQIYESAFKDTNGIEIHAPSSRLMLNPASPVTLTLISGLDRFVNVKVTKDTGTVILNTTTTRTGVSDRLTAADGSEFYGKKVTLPALGEGKFVVQINVLDLNQKPVATYNYNWLIDVTPPAANALTANTGSGSTAGDVWKLGLEATGQYDFTSSGVSDANGIDKGLIYIYRQDGSLYSTTQMQYDVSGQKMYHTYSKNSVKGTGIPDSNLDEDFTAKVVIFDNAGNSRTLPTQKFRYDNTLGEMTLWAVHDPNTSSSVVPGVSNYPAYKAGMVVNENPIRLVYRIPKSNYRAYSEGGLQFINQYSAPKEIAVDSTYAYVEMTLPYGSINGDMARMANFGQWGGYYPSYSLVLNPSANQTPAFAGTWVDFLDDKGNWVKWKDFESVASSRLPIKISRLRFNVEARPFAQEIGGKATCTIPAGKTSCEAPETFDMALGTQGYNRILYFVRSISNPILRSEQWIMTRWNNKQLPVINSISYDETNKQLDVLASLEGDGNWFDSVSLREFYLSDKNTGTRMSPTGVIKSRISGNYTIAYDLSRQSEGKYNVEVNIRDFFQNQTNKTFGEIALDNTPPTVAITFDGKPVKDDTVVYGLENLRIALADNLTTPRITRLQLVGGPTADNVELTWSPAGKDTYMPEYPRLFPNFEPSENYSISVTVADSQSNTKTYTQKFSYLPNNLVQLHNLRTLSVSSPLKTTDGVPLAYLSTNVLRKTNGEIAKGVQNATLTVRKDAAFGIKFNGAQAAPGESVEVQIDMGQGDNLLLPVYPSENGKVGTSEFMIQIDELK</sequence>
<dbReference type="EMBL" id="DAASGN010000045">
    <property type="protein sequence ID" value="HAE5430201.1"/>
    <property type="molecule type" value="Genomic_DNA"/>
</dbReference>
<evidence type="ECO:0000313" key="13">
    <source>
        <dbReference type="EMBL" id="ECK9671347.1"/>
    </source>
</evidence>
<dbReference type="EMBL" id="DAAGZT010000015">
    <property type="protein sequence ID" value="HAB5226479.1"/>
    <property type="molecule type" value="Genomic_DNA"/>
</dbReference>
<reference evidence="9" key="3">
    <citation type="submission" date="2016-08" db="EMBL/GenBank/DDBJ databases">
        <title>Salmonella enterica subsp. enterica serovar Typhimurium strain SC523 plasmid pSC523, complete sequence.</title>
        <authorList>
            <person name="Shi H.P."/>
            <person name="Liu B.H."/>
            <person name="Xiang R."/>
            <person name="Lei C.W."/>
            <person name="Wang Y.X."/>
            <person name="Zou W.C."/>
            <person name="Wang H.N."/>
        </authorList>
    </citation>
    <scope>NUCLEOTIDE SEQUENCE</scope>
    <source>
        <strain evidence="9">SC523</strain>
        <plasmid evidence="9">pSC523</plasmid>
    </source>
</reference>
<evidence type="ECO:0000313" key="20">
    <source>
        <dbReference type="EMBL" id="HAB5227515.1"/>
    </source>
</evidence>
<evidence type="ECO:0000313" key="15">
    <source>
        <dbReference type="EMBL" id="EDA7344227.1"/>
    </source>
</evidence>
<dbReference type="InterPro" id="IPR022038">
    <property type="entry name" value="Ig-like_bact"/>
</dbReference>
<protein>
    <submittedName>
        <fullName evidence="24">DUF4165 domain-containing protein</fullName>
    </submittedName>
    <submittedName>
        <fullName evidence="6">Putative periplasmic protein</fullName>
    </submittedName>
</protein>
<dbReference type="EMBL" id="DAARFR010000031">
    <property type="protein sequence ID" value="HAE2237316.1"/>
    <property type="molecule type" value="Genomic_DNA"/>
</dbReference>
<dbReference type="EMBL" id="DAAMDA010000047">
    <property type="protein sequence ID" value="HAC6160716.1"/>
    <property type="molecule type" value="Genomic_DNA"/>
</dbReference>
<evidence type="ECO:0000313" key="17">
    <source>
        <dbReference type="EMBL" id="HAB3532473.1"/>
    </source>
</evidence>
<evidence type="ECO:0000313" key="33">
    <source>
        <dbReference type="EMBL" id="QEQ67023.1"/>
    </source>
</evidence>
<evidence type="ECO:0000313" key="23">
    <source>
        <dbReference type="EMBL" id="HAC9592279.1"/>
    </source>
</evidence>
<dbReference type="EMBL" id="DAAGZT010000063">
    <property type="protein sequence ID" value="HAB5227515.1"/>
    <property type="molecule type" value="Genomic_DNA"/>
</dbReference>
<reference evidence="24" key="6">
    <citation type="journal article" date="2018" name="Genome Biol.">
        <title>SKESA: strategic k-mer extension for scrupulous assemblies.</title>
        <authorList>
            <person name="Souvorov A."/>
            <person name="Agarwala R."/>
            <person name="Lipman D.J."/>
        </authorList>
    </citation>
    <scope>NUCLEOTIDE SEQUENCE</scope>
    <source>
        <strain evidence="22">L02319-16</strain>
        <strain evidence="21">R32</strain>
        <strain evidence="23">S02416-16</strain>
        <strain evidence="17">Salmonella enterica</strain>
        <strain evidence="24">SSI_AA379</strain>
        <strain evidence="25">SSI_AA721</strain>
    </source>
</reference>
<dbReference type="EMBL" id="DAAGMG010000019">
    <property type="protein sequence ID" value="HAB3656591.1"/>
    <property type="molecule type" value="Genomic_DNA"/>
</dbReference>
<evidence type="ECO:0000313" key="24">
    <source>
        <dbReference type="EMBL" id="HAD0664819.1"/>
    </source>
</evidence>
<dbReference type="EMBL" id="AAHUQY010000028">
    <property type="protein sequence ID" value="ECA5343210.1"/>
    <property type="molecule type" value="Genomic_DNA"/>
</dbReference>
<dbReference type="EMBL" id="KX856065">
    <property type="protein sequence ID" value="APU90385.1"/>
    <property type="molecule type" value="Genomic_DNA"/>
</dbReference>
<proteinExistence type="predicted"/>
<reference evidence="7" key="4">
    <citation type="submission" date="2016-09" db="EMBL/GenBank/DDBJ databases">
        <title>Prevalence and molecular characterization of mcr-1-positive Salmonella strains recovered from animals, food samples and clinical specimens in China.</title>
        <authorList>
            <person name="Cui M."/>
            <person name="Zhang J."/>
            <person name="Zhang C."/>
            <person name="Gu Z."/>
            <person name="Li R."/>
            <person name="Chan E.Wai.-chi."/>
            <person name="Wu C."/>
            <person name="Yan M."/>
            <person name="Xu X."/>
            <person name="Chen S."/>
            <person name="Wu C."/>
        </authorList>
    </citation>
    <scope>NUCLEOTIDE SEQUENCE</scope>
    <source>
        <plasmid evidence="7">pASSD2-MCR1</plasmid>
        <plasmid evidence="8">pHSHLJ1-MCR1</plasmid>
    </source>
</reference>
<accession>A0A077W4P3</accession>
<geneLocation type="plasmid" evidence="5">
    <name>pHXY0908</name>
</geneLocation>
<feature type="domain" description="Ig-like" evidence="3">
    <location>
        <begin position="549"/>
        <end position="705"/>
    </location>
</feature>
<evidence type="ECO:0000313" key="10">
    <source>
        <dbReference type="EMBL" id="AXJ98887.1"/>
    </source>
</evidence>
<reference evidence="14" key="7">
    <citation type="submission" date="2018-07" db="EMBL/GenBank/DDBJ databases">
        <authorList>
            <consortium name="GenomeTrakr network: Whole genome sequencing for foodborne pathogen traceback"/>
        </authorList>
    </citation>
    <scope>NUCLEOTIDE SEQUENCE</scope>
    <source>
        <strain evidence="14">ADRDL-14-19262</strain>
    </source>
</reference>
<dbReference type="EMBL" id="DAASMH010000037">
    <property type="protein sequence ID" value="HAE6120420.1"/>
    <property type="molecule type" value="Genomic_DNA"/>
</dbReference>
<reference evidence="5" key="1">
    <citation type="submission" date="2014-09" db="EMBL/GenBank/DDBJ databases">
        <title>Complete sequence of a oqxAB-harboring IncHI2 plasmid from a Salmonella Typhimurium strain.</title>
        <authorList>
            <person name="Li L.Jr."/>
            <person name="Sun J."/>
            <person name="Deng H."/>
            <person name="Liu Y."/>
        </authorList>
    </citation>
    <scope>NUCLEOTIDE SEQUENCE</scope>
    <source>
        <strain evidence="5">GDS147</strain>
        <plasmid evidence="5">pHXY0908</plasmid>
    </source>
</reference>
<evidence type="ECO:0000313" key="18">
    <source>
        <dbReference type="EMBL" id="HAB3656591.1"/>
    </source>
</evidence>
<dbReference type="EMBL" id="AAJEEL010000051">
    <property type="protein sequence ID" value="ECK9671347.1"/>
    <property type="molecule type" value="Genomic_DNA"/>
</dbReference>
<dbReference type="Proteomes" id="UP000839595">
    <property type="component" value="Unassembled WGS sequence"/>
</dbReference>
<geneLocation type="plasmid" evidence="33">
    <name>pJXP9</name>
</geneLocation>
<dbReference type="EMBL" id="DAANWH010000012">
    <property type="protein sequence ID" value="HAD1716689.1"/>
    <property type="molecule type" value="Genomic_DNA"/>
</dbReference>
<dbReference type="Pfam" id="PF12245">
    <property type="entry name" value="Big_3_2"/>
    <property type="match status" value="1"/>
</dbReference>
<reference evidence="12" key="9">
    <citation type="submission" date="2019-03" db="EMBL/GenBank/DDBJ databases">
        <authorList>
            <person name="Ashton P.M."/>
            <person name="Dallman T."/>
            <person name="Nair S."/>
            <person name="De Pinna E."/>
            <person name="Peters T."/>
            <person name="Grant K."/>
        </authorList>
    </citation>
    <scope>NUCLEOTIDE SEQUENCE [LARGE SCALE GENOMIC DNA]</scope>
    <source>
        <strain evidence="16">116039</strain>
        <strain evidence="15">149207</strain>
        <strain evidence="12">265852</strain>
        <strain evidence="11">582921</strain>
        <strain evidence="13">741674</strain>
    </source>
</reference>
<evidence type="ECO:0000259" key="3">
    <source>
        <dbReference type="Pfam" id="PF13750"/>
    </source>
</evidence>